<dbReference type="EMBL" id="AMCI01001036">
    <property type="protein sequence ID" value="EJX06860.1"/>
    <property type="molecule type" value="Genomic_DNA"/>
</dbReference>
<organism evidence="1">
    <name type="scientific">gut metagenome</name>
    <dbReference type="NCBI Taxonomy" id="749906"/>
    <lineage>
        <taxon>unclassified sequences</taxon>
        <taxon>metagenomes</taxon>
        <taxon>organismal metagenomes</taxon>
    </lineage>
</organism>
<dbReference type="AlphaFoldDB" id="J9H0M2"/>
<gene>
    <name evidence="1" type="ORF">EVA_05028</name>
</gene>
<accession>J9H0M2</accession>
<proteinExistence type="predicted"/>
<comment type="caution">
    <text evidence="1">The sequence shown here is derived from an EMBL/GenBank/DDBJ whole genome shotgun (WGS) entry which is preliminary data.</text>
</comment>
<protein>
    <submittedName>
        <fullName evidence="1">Uncharacterized protein</fullName>
    </submittedName>
</protein>
<reference evidence="1" key="1">
    <citation type="journal article" date="2012" name="PLoS ONE">
        <title>Gene sets for utilization of primary and secondary nutrition supplies in the distal gut of endangered iberian lynx.</title>
        <authorList>
            <person name="Alcaide M."/>
            <person name="Messina E."/>
            <person name="Richter M."/>
            <person name="Bargiela R."/>
            <person name="Peplies J."/>
            <person name="Huws S.A."/>
            <person name="Newbold C.J."/>
            <person name="Golyshin P.N."/>
            <person name="Simon M.A."/>
            <person name="Lopez G."/>
            <person name="Yakimov M.M."/>
            <person name="Ferrer M."/>
        </authorList>
    </citation>
    <scope>NUCLEOTIDE SEQUENCE</scope>
</reference>
<name>J9H0M2_9ZZZZ</name>
<evidence type="ECO:0000313" key="1">
    <source>
        <dbReference type="EMBL" id="EJX06860.1"/>
    </source>
</evidence>
<sequence>MAFIMLGYFRIARIEVNALKVIFVLKIKMVVHHNLLSI</sequence>